<comment type="caution">
    <text evidence="11">The sequence shown here is derived from an EMBL/GenBank/DDBJ whole genome shotgun (WGS) entry which is preliminary data.</text>
</comment>
<dbReference type="Pfam" id="PF13671">
    <property type="entry name" value="AAA_33"/>
    <property type="match status" value="1"/>
</dbReference>
<name>A0A8H3AGN3_9AGAM</name>
<dbReference type="InterPro" id="IPR027417">
    <property type="entry name" value="P-loop_NTPase"/>
</dbReference>
<evidence type="ECO:0000256" key="7">
    <source>
        <dbReference type="ARBA" id="ARBA00022840"/>
    </source>
</evidence>
<gene>
    <name evidence="11" type="ORF">RDB_LOCUS20881</name>
</gene>
<dbReference type="GO" id="GO:0046316">
    <property type="term" value="F:gluconokinase activity"/>
    <property type="evidence" value="ECO:0007669"/>
    <property type="project" value="UniProtKB-EC"/>
</dbReference>
<dbReference type="SUPFAM" id="SSF52540">
    <property type="entry name" value="P-loop containing nucleoside triphosphate hydrolases"/>
    <property type="match status" value="1"/>
</dbReference>
<keyword evidence="7 9" id="KW-0067">ATP-binding</keyword>
<dbReference type="AlphaFoldDB" id="A0A8H3AGN3"/>
<evidence type="ECO:0000256" key="10">
    <source>
        <dbReference type="SAM" id="MobiDB-lite"/>
    </source>
</evidence>
<reference evidence="11" key="1">
    <citation type="submission" date="2021-01" db="EMBL/GenBank/DDBJ databases">
        <authorList>
            <person name="Kaushik A."/>
        </authorList>
    </citation>
    <scope>NUCLEOTIDE SEQUENCE</scope>
    <source>
        <strain evidence="11">AG6-10EEA</strain>
    </source>
</reference>
<sequence>MTENTAASTTLGSGGPKLIVVMGVSGCGKSTTGQNVARALNATFVDGDDLHPASNVAKMSRGEPLTDADRAPWLKSIRQRGTELATQEGGSGIAVVACSALRKVYRELLRGKPVNLVSPGPESESDVTIAHPKGETPHTEGEVDEFVANTTPPLKTYFVFIKGTRESLWDRMQKRQGHFMKASMLDSQLATLESPEGEDGVAVVDLEATPEKQCEQAISGLKAFGC</sequence>
<dbReference type="EC" id="2.7.1.12" evidence="3 9"/>
<dbReference type="Proteomes" id="UP000663853">
    <property type="component" value="Unassembled WGS sequence"/>
</dbReference>
<dbReference type="InterPro" id="IPR006001">
    <property type="entry name" value="Therm_gnt_kin"/>
</dbReference>
<dbReference type="CDD" id="cd02021">
    <property type="entry name" value="GntK"/>
    <property type="match status" value="1"/>
</dbReference>
<dbReference type="GO" id="GO:0005975">
    <property type="term" value="P:carbohydrate metabolic process"/>
    <property type="evidence" value="ECO:0007669"/>
    <property type="project" value="InterPro"/>
</dbReference>
<dbReference type="EMBL" id="CAJMXA010000384">
    <property type="protein sequence ID" value="CAE6428533.1"/>
    <property type="molecule type" value="Genomic_DNA"/>
</dbReference>
<evidence type="ECO:0000256" key="1">
    <source>
        <dbReference type="ARBA" id="ARBA00004875"/>
    </source>
</evidence>
<evidence type="ECO:0000256" key="5">
    <source>
        <dbReference type="ARBA" id="ARBA00022741"/>
    </source>
</evidence>
<comment type="similarity">
    <text evidence="2 9">Belongs to the gluconokinase GntK/GntV family.</text>
</comment>
<dbReference type="NCBIfam" id="TIGR01313">
    <property type="entry name" value="therm_gnt_kin"/>
    <property type="match status" value="1"/>
</dbReference>
<dbReference type="Gene3D" id="3.40.50.300">
    <property type="entry name" value="P-loop containing nucleotide triphosphate hydrolases"/>
    <property type="match status" value="1"/>
</dbReference>
<dbReference type="GO" id="GO:0005524">
    <property type="term" value="F:ATP binding"/>
    <property type="evidence" value="ECO:0007669"/>
    <property type="project" value="UniProtKB-KW"/>
</dbReference>
<keyword evidence="6 9" id="KW-0418">Kinase</keyword>
<dbReference type="PANTHER" id="PTHR43442">
    <property type="entry name" value="GLUCONOKINASE-RELATED"/>
    <property type="match status" value="1"/>
</dbReference>
<dbReference type="GO" id="GO:0005737">
    <property type="term" value="C:cytoplasm"/>
    <property type="evidence" value="ECO:0007669"/>
    <property type="project" value="TreeGrafter"/>
</dbReference>
<organism evidence="11 12">
    <name type="scientific">Rhizoctonia solani</name>
    <dbReference type="NCBI Taxonomy" id="456999"/>
    <lineage>
        <taxon>Eukaryota</taxon>
        <taxon>Fungi</taxon>
        <taxon>Dikarya</taxon>
        <taxon>Basidiomycota</taxon>
        <taxon>Agaricomycotina</taxon>
        <taxon>Agaricomycetes</taxon>
        <taxon>Cantharellales</taxon>
        <taxon>Ceratobasidiaceae</taxon>
        <taxon>Rhizoctonia</taxon>
    </lineage>
</organism>
<evidence type="ECO:0000256" key="6">
    <source>
        <dbReference type="ARBA" id="ARBA00022777"/>
    </source>
</evidence>
<evidence type="ECO:0000256" key="9">
    <source>
        <dbReference type="RuleBase" id="RU363066"/>
    </source>
</evidence>
<protein>
    <recommendedName>
        <fullName evidence="3 9">Gluconokinase</fullName>
        <ecNumber evidence="3 9">2.7.1.12</ecNumber>
    </recommendedName>
</protein>
<evidence type="ECO:0000256" key="4">
    <source>
        <dbReference type="ARBA" id="ARBA00022679"/>
    </source>
</evidence>
<comment type="catalytic activity">
    <reaction evidence="8 9">
        <text>D-gluconate + ATP = 6-phospho-D-gluconate + ADP + H(+)</text>
        <dbReference type="Rhea" id="RHEA:19433"/>
        <dbReference type="ChEBI" id="CHEBI:15378"/>
        <dbReference type="ChEBI" id="CHEBI:18391"/>
        <dbReference type="ChEBI" id="CHEBI:30616"/>
        <dbReference type="ChEBI" id="CHEBI:58759"/>
        <dbReference type="ChEBI" id="CHEBI:456216"/>
        <dbReference type="EC" id="2.7.1.12"/>
    </reaction>
</comment>
<keyword evidence="5 9" id="KW-0547">Nucleotide-binding</keyword>
<evidence type="ECO:0000256" key="8">
    <source>
        <dbReference type="ARBA" id="ARBA00048090"/>
    </source>
</evidence>
<keyword evidence="4 9" id="KW-0808">Transferase</keyword>
<comment type="pathway">
    <text evidence="1 9">Carbohydrate acid metabolism; D-gluconate degradation.</text>
</comment>
<evidence type="ECO:0000313" key="12">
    <source>
        <dbReference type="Proteomes" id="UP000663853"/>
    </source>
</evidence>
<proteinExistence type="inferred from homology"/>
<evidence type="ECO:0000256" key="2">
    <source>
        <dbReference type="ARBA" id="ARBA00008420"/>
    </source>
</evidence>
<feature type="region of interest" description="Disordered" evidence="10">
    <location>
        <begin position="116"/>
        <end position="140"/>
    </location>
</feature>
<evidence type="ECO:0000313" key="11">
    <source>
        <dbReference type="EMBL" id="CAE6428533.1"/>
    </source>
</evidence>
<dbReference type="PANTHER" id="PTHR43442:SF3">
    <property type="entry name" value="GLUCONOKINASE-RELATED"/>
    <property type="match status" value="1"/>
</dbReference>
<evidence type="ECO:0000256" key="3">
    <source>
        <dbReference type="ARBA" id="ARBA00012054"/>
    </source>
</evidence>
<dbReference type="UniPathway" id="UPA00792"/>
<accession>A0A8H3AGN3</accession>